<evidence type="ECO:0000256" key="8">
    <source>
        <dbReference type="ARBA" id="ARBA00022679"/>
    </source>
</evidence>
<comment type="catalytic activity">
    <reaction evidence="12 16">
        <text>L-isoleucine + 2-oxoglutarate = (S)-3-methyl-2-oxopentanoate + L-glutamate</text>
        <dbReference type="Rhea" id="RHEA:24801"/>
        <dbReference type="ChEBI" id="CHEBI:16810"/>
        <dbReference type="ChEBI" id="CHEBI:29985"/>
        <dbReference type="ChEBI" id="CHEBI:35146"/>
        <dbReference type="ChEBI" id="CHEBI:58045"/>
        <dbReference type="EC" id="2.6.1.42"/>
    </reaction>
</comment>
<dbReference type="InterPro" id="IPR018300">
    <property type="entry name" value="Aminotrans_IV_CS"/>
</dbReference>
<comment type="pathway">
    <text evidence="2">Amino-acid biosynthesis; L-isoleucine biosynthesis; L-isoleucine from 2-oxobutanoate: step 4/4.</text>
</comment>
<dbReference type="EC" id="2.6.1.42" evidence="16"/>
<evidence type="ECO:0000256" key="2">
    <source>
        <dbReference type="ARBA" id="ARBA00004824"/>
    </source>
</evidence>
<accession>A0ABP7RFU4</accession>
<organism evidence="18 19">
    <name type="scientific">Streptomyces plumbiresistens</name>
    <dbReference type="NCBI Taxonomy" id="511811"/>
    <lineage>
        <taxon>Bacteria</taxon>
        <taxon>Bacillati</taxon>
        <taxon>Actinomycetota</taxon>
        <taxon>Actinomycetes</taxon>
        <taxon>Kitasatosporales</taxon>
        <taxon>Streptomycetaceae</taxon>
        <taxon>Streptomyces</taxon>
    </lineage>
</organism>
<dbReference type="InterPro" id="IPR043131">
    <property type="entry name" value="BCAT-like_N"/>
</dbReference>
<dbReference type="NCBIfam" id="TIGR01123">
    <property type="entry name" value="ilvE_II"/>
    <property type="match status" value="1"/>
</dbReference>
<evidence type="ECO:0000256" key="13">
    <source>
        <dbReference type="ARBA" id="ARBA00049229"/>
    </source>
</evidence>
<keyword evidence="9 15" id="KW-0663">Pyridoxal phosphate</keyword>
<keyword evidence="8 16" id="KW-0808">Transferase</keyword>
<dbReference type="InterPro" id="IPR036038">
    <property type="entry name" value="Aminotransferase-like"/>
</dbReference>
<gene>
    <name evidence="18" type="ORF">GCM10022232_37250</name>
</gene>
<sequence>MREFDTTAADFDRIPFGEQFTPHMVTAEWTERDGWSPPRLKPFGDLSMSPAMVGLHYGQVVFEGLKAYRRGTDAVACFRPADHAARLSRSAHRLAIPALPEDSLLTAVDLLLQADGGCLPDRPGLSLYLRPVLYANEANLALRPARRYAFLLIAFVTGGFFSDRPDPVSVWVGRDYTRAAPGGTGSVKFAGNYSPSYAAQEQARAAGCDQVVWLDPVERQWVEELGGMNLFFVRGSGRSAQLITPPATGTLLPGITRDSLLHLAAGHGLAVREEPLSIGQWKAECLDGTINETFASGTAAVVTPVGTVRDGAESWQVGTGLAGPVTLALRDALVGIHTGRAPAPEGWLRTVGLRDAGRDDPHSRESLAGSRK</sequence>
<keyword evidence="10 16" id="KW-0100">Branched-chain amino acid biosynthesis</keyword>
<dbReference type="NCBIfam" id="NF009897">
    <property type="entry name" value="PRK13357.1"/>
    <property type="match status" value="1"/>
</dbReference>
<feature type="region of interest" description="Disordered" evidence="17">
    <location>
        <begin position="353"/>
        <end position="372"/>
    </location>
</feature>
<evidence type="ECO:0000313" key="19">
    <source>
        <dbReference type="Proteomes" id="UP001500456"/>
    </source>
</evidence>
<keyword evidence="7 16" id="KW-0028">Amino-acid biosynthesis</keyword>
<dbReference type="Gene3D" id="3.20.10.10">
    <property type="entry name" value="D-amino Acid Aminotransferase, subunit A, domain 2"/>
    <property type="match status" value="1"/>
</dbReference>
<comment type="similarity">
    <text evidence="5 14">Belongs to the class-IV pyridoxal-phosphate-dependent aminotransferase family.</text>
</comment>
<evidence type="ECO:0000256" key="17">
    <source>
        <dbReference type="SAM" id="MobiDB-lite"/>
    </source>
</evidence>
<dbReference type="RefSeq" id="WP_266440332.1">
    <property type="nucleotide sequence ID" value="NZ_BAAAZX010000009.1"/>
</dbReference>
<evidence type="ECO:0000256" key="6">
    <source>
        <dbReference type="ARBA" id="ARBA00022576"/>
    </source>
</evidence>
<evidence type="ECO:0000256" key="9">
    <source>
        <dbReference type="ARBA" id="ARBA00022898"/>
    </source>
</evidence>
<evidence type="ECO:0000256" key="1">
    <source>
        <dbReference type="ARBA" id="ARBA00001933"/>
    </source>
</evidence>
<dbReference type="PROSITE" id="PS00770">
    <property type="entry name" value="AA_TRANSFER_CLASS_4"/>
    <property type="match status" value="1"/>
</dbReference>
<feature type="compositionally biased region" description="Basic and acidic residues" evidence="17">
    <location>
        <begin position="355"/>
        <end position="365"/>
    </location>
</feature>
<evidence type="ECO:0000313" key="18">
    <source>
        <dbReference type="EMBL" id="GAA3996854.1"/>
    </source>
</evidence>
<dbReference type="GO" id="GO:0008483">
    <property type="term" value="F:transaminase activity"/>
    <property type="evidence" value="ECO:0007669"/>
    <property type="project" value="UniProtKB-KW"/>
</dbReference>
<comment type="catalytic activity">
    <reaction evidence="13 16">
        <text>L-leucine + 2-oxoglutarate = 4-methyl-2-oxopentanoate + L-glutamate</text>
        <dbReference type="Rhea" id="RHEA:18321"/>
        <dbReference type="ChEBI" id="CHEBI:16810"/>
        <dbReference type="ChEBI" id="CHEBI:17865"/>
        <dbReference type="ChEBI" id="CHEBI:29985"/>
        <dbReference type="ChEBI" id="CHEBI:57427"/>
        <dbReference type="EC" id="2.6.1.42"/>
    </reaction>
</comment>
<dbReference type="Pfam" id="PF01063">
    <property type="entry name" value="Aminotran_4"/>
    <property type="match status" value="1"/>
</dbReference>
<dbReference type="SUPFAM" id="SSF56752">
    <property type="entry name" value="D-aminoacid aminotransferase-like PLP-dependent enzymes"/>
    <property type="match status" value="1"/>
</dbReference>
<proteinExistence type="inferred from homology"/>
<dbReference type="CDD" id="cd01557">
    <property type="entry name" value="BCAT_beta_family"/>
    <property type="match status" value="1"/>
</dbReference>
<dbReference type="PANTHER" id="PTHR11825">
    <property type="entry name" value="SUBGROUP IIII AMINOTRANSFERASE"/>
    <property type="match status" value="1"/>
</dbReference>
<comment type="catalytic activity">
    <reaction evidence="11 16">
        <text>L-valine + 2-oxoglutarate = 3-methyl-2-oxobutanoate + L-glutamate</text>
        <dbReference type="Rhea" id="RHEA:24813"/>
        <dbReference type="ChEBI" id="CHEBI:11851"/>
        <dbReference type="ChEBI" id="CHEBI:16810"/>
        <dbReference type="ChEBI" id="CHEBI:29985"/>
        <dbReference type="ChEBI" id="CHEBI:57762"/>
        <dbReference type="EC" id="2.6.1.42"/>
    </reaction>
</comment>
<dbReference type="Proteomes" id="UP001500456">
    <property type="component" value="Unassembled WGS sequence"/>
</dbReference>
<dbReference type="InterPro" id="IPR033939">
    <property type="entry name" value="BCAT_family"/>
</dbReference>
<protein>
    <recommendedName>
        <fullName evidence="16">Branched-chain-amino-acid aminotransferase</fullName>
        <ecNumber evidence="16">2.6.1.42</ecNumber>
    </recommendedName>
</protein>
<evidence type="ECO:0000256" key="16">
    <source>
        <dbReference type="RuleBase" id="RU004517"/>
    </source>
</evidence>
<dbReference type="Gene3D" id="3.30.470.10">
    <property type="match status" value="1"/>
</dbReference>
<evidence type="ECO:0000256" key="5">
    <source>
        <dbReference type="ARBA" id="ARBA00009320"/>
    </source>
</evidence>
<reference evidence="19" key="1">
    <citation type="journal article" date="2019" name="Int. J. Syst. Evol. Microbiol.">
        <title>The Global Catalogue of Microorganisms (GCM) 10K type strain sequencing project: providing services to taxonomists for standard genome sequencing and annotation.</title>
        <authorList>
            <consortium name="The Broad Institute Genomics Platform"/>
            <consortium name="The Broad Institute Genome Sequencing Center for Infectious Disease"/>
            <person name="Wu L."/>
            <person name="Ma J."/>
        </authorList>
    </citation>
    <scope>NUCLEOTIDE SEQUENCE [LARGE SCALE GENOMIC DNA]</scope>
    <source>
        <strain evidence="19">JCM 16924</strain>
    </source>
</reference>
<dbReference type="InterPro" id="IPR043132">
    <property type="entry name" value="BCAT-like_C"/>
</dbReference>
<evidence type="ECO:0000256" key="11">
    <source>
        <dbReference type="ARBA" id="ARBA00048212"/>
    </source>
</evidence>
<dbReference type="PIRSF" id="PIRSF006468">
    <property type="entry name" value="BCAT1"/>
    <property type="match status" value="1"/>
</dbReference>
<comment type="pathway">
    <text evidence="3">Amino-acid biosynthesis; L-valine biosynthesis; L-valine from pyruvate: step 4/4.</text>
</comment>
<name>A0ABP7RFU4_9ACTN</name>
<evidence type="ECO:0000256" key="10">
    <source>
        <dbReference type="ARBA" id="ARBA00023304"/>
    </source>
</evidence>
<dbReference type="InterPro" id="IPR001544">
    <property type="entry name" value="Aminotrans_IV"/>
</dbReference>
<keyword evidence="6 16" id="KW-0032">Aminotransferase</keyword>
<comment type="cofactor">
    <cofactor evidence="1 15">
        <name>pyridoxal 5'-phosphate</name>
        <dbReference type="ChEBI" id="CHEBI:597326"/>
    </cofactor>
</comment>
<dbReference type="InterPro" id="IPR005786">
    <property type="entry name" value="B_amino_transII"/>
</dbReference>
<comment type="pathway">
    <text evidence="4">Amino-acid biosynthesis; L-leucine biosynthesis; L-leucine from 3-methyl-2-oxobutanoate: step 4/4.</text>
</comment>
<evidence type="ECO:0000256" key="12">
    <source>
        <dbReference type="ARBA" id="ARBA00048798"/>
    </source>
</evidence>
<evidence type="ECO:0000256" key="15">
    <source>
        <dbReference type="RuleBase" id="RU004516"/>
    </source>
</evidence>
<evidence type="ECO:0000256" key="7">
    <source>
        <dbReference type="ARBA" id="ARBA00022605"/>
    </source>
</evidence>
<evidence type="ECO:0000256" key="14">
    <source>
        <dbReference type="RuleBase" id="RU004106"/>
    </source>
</evidence>
<dbReference type="PANTHER" id="PTHR11825:SF44">
    <property type="entry name" value="BRANCHED-CHAIN-AMINO-ACID AMINOTRANSFERASE"/>
    <property type="match status" value="1"/>
</dbReference>
<evidence type="ECO:0000256" key="4">
    <source>
        <dbReference type="ARBA" id="ARBA00005072"/>
    </source>
</evidence>
<dbReference type="EMBL" id="BAAAZX010000009">
    <property type="protein sequence ID" value="GAA3996854.1"/>
    <property type="molecule type" value="Genomic_DNA"/>
</dbReference>
<evidence type="ECO:0000256" key="3">
    <source>
        <dbReference type="ARBA" id="ARBA00004931"/>
    </source>
</evidence>
<keyword evidence="19" id="KW-1185">Reference proteome</keyword>
<comment type="caution">
    <text evidence="18">The sequence shown here is derived from an EMBL/GenBank/DDBJ whole genome shotgun (WGS) entry which is preliminary data.</text>
</comment>